<evidence type="ECO:0000256" key="1">
    <source>
        <dbReference type="SAM" id="Phobius"/>
    </source>
</evidence>
<accession>A0A1J5NQI1</accession>
<organism evidence="2 3">
    <name type="scientific">Neomoorella thermoacetica</name>
    <name type="common">Clostridium thermoaceticum</name>
    <dbReference type="NCBI Taxonomy" id="1525"/>
    <lineage>
        <taxon>Bacteria</taxon>
        <taxon>Bacillati</taxon>
        <taxon>Bacillota</taxon>
        <taxon>Clostridia</taxon>
        <taxon>Neomoorellales</taxon>
        <taxon>Neomoorellaceae</taxon>
        <taxon>Neomoorella</taxon>
    </lineage>
</organism>
<dbReference type="AlphaFoldDB" id="A0A1J5NQI1"/>
<proteinExistence type="predicted"/>
<keyword evidence="1" id="KW-0472">Membrane</keyword>
<dbReference type="EMBL" id="MDDC01000003">
    <property type="protein sequence ID" value="OIQ60950.1"/>
    <property type="molecule type" value="Genomic_DNA"/>
</dbReference>
<comment type="caution">
    <text evidence="2">The sequence shown here is derived from an EMBL/GenBank/DDBJ whole genome shotgun (WGS) entry which is preliminary data.</text>
</comment>
<name>A0A1J5NQI1_NEOTH</name>
<reference evidence="2 3" key="1">
    <citation type="submission" date="2016-08" db="EMBL/GenBank/DDBJ databases">
        <title>Genome-based comparison of Moorella thermoacetic strains.</title>
        <authorList>
            <person name="Poehlein A."/>
            <person name="Bengelsdorf F.R."/>
            <person name="Esser C."/>
            <person name="Duerre P."/>
            <person name="Daniel R."/>
        </authorList>
    </citation>
    <scope>NUCLEOTIDE SEQUENCE [LARGE SCALE GENOMIC DNA]</scope>
    <source>
        <strain evidence="2 3">DSM 21394</strain>
    </source>
</reference>
<evidence type="ECO:0000313" key="2">
    <source>
        <dbReference type="EMBL" id="OIQ60950.1"/>
    </source>
</evidence>
<keyword evidence="1" id="KW-0812">Transmembrane</keyword>
<gene>
    <name evidence="2" type="ORF">MOTE_04790</name>
</gene>
<keyword evidence="1" id="KW-1133">Transmembrane helix</keyword>
<feature type="transmembrane region" description="Helical" evidence="1">
    <location>
        <begin position="43"/>
        <end position="61"/>
    </location>
</feature>
<feature type="transmembrane region" description="Helical" evidence="1">
    <location>
        <begin position="73"/>
        <end position="95"/>
    </location>
</feature>
<evidence type="ECO:0000313" key="3">
    <source>
        <dbReference type="Proteomes" id="UP000182811"/>
    </source>
</evidence>
<feature type="transmembrane region" description="Helical" evidence="1">
    <location>
        <begin position="12"/>
        <end position="31"/>
    </location>
</feature>
<sequence length="128" mass="14461">MSWKNRLQWGLAWTAPGFTSGLAAVLFLSRWTWLEMRWHSGRAWWAITVAFIIFGLLYGKGPRWRWTLLADGLLLLALWLTCHRGGLGVLPAALFREGLGWDSLSLAVSGRAIVLDGWSPISYCWSGR</sequence>
<dbReference type="Proteomes" id="UP000182811">
    <property type="component" value="Unassembled WGS sequence"/>
</dbReference>
<protein>
    <submittedName>
        <fullName evidence="2">Uncharacterized protein</fullName>
    </submittedName>
</protein>